<dbReference type="SUPFAM" id="SSF53335">
    <property type="entry name" value="S-adenosyl-L-methionine-dependent methyltransferases"/>
    <property type="match status" value="1"/>
</dbReference>
<accession>A0A662DC31</accession>
<keyword evidence="1 4" id="KW-0489">Methyltransferase</keyword>
<dbReference type="Gene3D" id="3.40.50.150">
    <property type="entry name" value="Vaccinia Virus protein VP39"/>
    <property type="match status" value="1"/>
</dbReference>
<dbReference type="PANTHER" id="PTHR13610:SF11">
    <property type="entry name" value="METHYLTRANSFERASE DOMAIN-CONTAINING PROTEIN"/>
    <property type="match status" value="1"/>
</dbReference>
<evidence type="ECO:0000256" key="1">
    <source>
        <dbReference type="ARBA" id="ARBA00022603"/>
    </source>
</evidence>
<dbReference type="InterPro" id="IPR026170">
    <property type="entry name" value="FAM173A/B"/>
</dbReference>
<dbReference type="GO" id="GO:0016279">
    <property type="term" value="F:protein-lysine N-methyltransferase activity"/>
    <property type="evidence" value="ECO:0007669"/>
    <property type="project" value="InterPro"/>
</dbReference>
<dbReference type="GO" id="GO:0032259">
    <property type="term" value="P:methylation"/>
    <property type="evidence" value="ECO:0007669"/>
    <property type="project" value="UniProtKB-KW"/>
</dbReference>
<organism evidence="4 5">
    <name type="scientific">Aerophobetes bacterium</name>
    <dbReference type="NCBI Taxonomy" id="2030807"/>
    <lineage>
        <taxon>Bacteria</taxon>
        <taxon>Candidatus Aerophobota</taxon>
    </lineage>
</organism>
<evidence type="ECO:0000256" key="2">
    <source>
        <dbReference type="ARBA" id="ARBA00022679"/>
    </source>
</evidence>
<dbReference type="PANTHER" id="PTHR13610">
    <property type="entry name" value="METHYLTRANSFERASE DOMAIN-CONTAINING PROTEIN"/>
    <property type="match status" value="1"/>
</dbReference>
<dbReference type="InterPro" id="IPR029063">
    <property type="entry name" value="SAM-dependent_MTases_sf"/>
</dbReference>
<keyword evidence="3" id="KW-0949">S-adenosyl-L-methionine</keyword>
<proteinExistence type="predicted"/>
<evidence type="ECO:0000256" key="3">
    <source>
        <dbReference type="ARBA" id="ARBA00022691"/>
    </source>
</evidence>
<comment type="caution">
    <text evidence="4">The sequence shown here is derived from an EMBL/GenBank/DDBJ whole genome shotgun (WGS) entry which is preliminary data.</text>
</comment>
<gene>
    <name evidence="4" type="ORF">DRJ04_06300</name>
</gene>
<dbReference type="AlphaFoldDB" id="A0A662DC31"/>
<evidence type="ECO:0000313" key="4">
    <source>
        <dbReference type="EMBL" id="RLE12388.1"/>
    </source>
</evidence>
<name>A0A662DC31_UNCAE</name>
<dbReference type="EMBL" id="QMQA01000169">
    <property type="protein sequence ID" value="RLE12388.1"/>
    <property type="molecule type" value="Genomic_DNA"/>
</dbReference>
<evidence type="ECO:0000313" key="5">
    <source>
        <dbReference type="Proteomes" id="UP000280417"/>
    </source>
</evidence>
<sequence length="155" mass="17348">MGWIYWPEIIGAGWSPTPMENVRKMLKMAEVGKDDVVYDLGCGDGRIIIAAAGEFGARAVGIEADPLRFLLSFVRIKVSGLGSKVKVIWGNFFHHNLSDATVVTVFLSNEANDKLRAKLKKELSPGTRVISYYWIFSGWKAVKADFSSHLYMYQI</sequence>
<protein>
    <submittedName>
        <fullName evidence="4">SAM-dependent methyltransferase</fullName>
    </submittedName>
</protein>
<keyword evidence="2 4" id="KW-0808">Transferase</keyword>
<dbReference type="Proteomes" id="UP000280417">
    <property type="component" value="Unassembled WGS sequence"/>
</dbReference>
<dbReference type="CDD" id="cd02440">
    <property type="entry name" value="AdoMet_MTases"/>
    <property type="match status" value="1"/>
</dbReference>
<reference evidence="4 5" key="1">
    <citation type="submission" date="2018-06" db="EMBL/GenBank/DDBJ databases">
        <title>Extensive metabolic versatility and redundancy in microbially diverse, dynamic hydrothermal sediments.</title>
        <authorList>
            <person name="Dombrowski N."/>
            <person name="Teske A."/>
            <person name="Baker B.J."/>
        </authorList>
    </citation>
    <scope>NUCLEOTIDE SEQUENCE [LARGE SCALE GENOMIC DNA]</scope>
    <source>
        <strain evidence="4">B3_G15</strain>
    </source>
</reference>